<dbReference type="Proteomes" id="UP000306954">
    <property type="component" value="Unassembled WGS sequence"/>
</dbReference>
<dbReference type="PANTHER" id="PTHR13243">
    <property type="entry name" value="HSPC111 PROTEIN-RELATED"/>
    <property type="match status" value="1"/>
</dbReference>
<dbReference type="GO" id="GO:0042273">
    <property type="term" value="P:ribosomal large subunit biogenesis"/>
    <property type="evidence" value="ECO:0007669"/>
    <property type="project" value="TreeGrafter"/>
</dbReference>
<proteinExistence type="inferred from homology"/>
<evidence type="ECO:0000256" key="3">
    <source>
        <dbReference type="ARBA" id="ARBA00008479"/>
    </source>
</evidence>
<evidence type="ECO:0000256" key="6">
    <source>
        <dbReference type="SAM" id="MobiDB-lite"/>
    </source>
</evidence>
<keyword evidence="5" id="KW-0539">Nucleus</keyword>
<reference evidence="7 8" key="1">
    <citation type="submission" date="2019-03" db="EMBL/GenBank/DDBJ databases">
        <title>Sequencing 23 genomes of Wallemia ichthyophaga.</title>
        <authorList>
            <person name="Gostincar C."/>
        </authorList>
    </citation>
    <scope>NUCLEOTIDE SEQUENCE [LARGE SCALE GENOMIC DNA]</scope>
    <source>
        <strain evidence="7 8">EXF-8621</strain>
    </source>
</reference>
<feature type="compositionally biased region" description="Basic and acidic residues" evidence="6">
    <location>
        <begin position="153"/>
        <end position="166"/>
    </location>
</feature>
<evidence type="ECO:0000256" key="1">
    <source>
        <dbReference type="ARBA" id="ARBA00002889"/>
    </source>
</evidence>
<evidence type="ECO:0000256" key="2">
    <source>
        <dbReference type="ARBA" id="ARBA00004604"/>
    </source>
</evidence>
<evidence type="ECO:0000256" key="5">
    <source>
        <dbReference type="ARBA" id="ARBA00023242"/>
    </source>
</evidence>
<dbReference type="GO" id="GO:0005730">
    <property type="term" value="C:nucleolus"/>
    <property type="evidence" value="ECO:0007669"/>
    <property type="project" value="UniProtKB-SubCell"/>
</dbReference>
<feature type="compositionally biased region" description="Basic and acidic residues" evidence="6">
    <location>
        <begin position="73"/>
        <end position="93"/>
    </location>
</feature>
<dbReference type="AlphaFoldDB" id="A0A4T0KQC8"/>
<organism evidence="7 8">
    <name type="scientific">Wallemia ichthyophaga</name>
    <dbReference type="NCBI Taxonomy" id="245174"/>
    <lineage>
        <taxon>Eukaryota</taxon>
        <taxon>Fungi</taxon>
        <taxon>Dikarya</taxon>
        <taxon>Basidiomycota</taxon>
        <taxon>Wallemiomycotina</taxon>
        <taxon>Wallemiomycetes</taxon>
        <taxon>Wallemiales</taxon>
        <taxon>Wallemiaceae</taxon>
        <taxon>Wallemia</taxon>
    </lineage>
</organism>
<dbReference type="InterPro" id="IPR019002">
    <property type="entry name" value="Ribosome_biogenesis_Nop16"/>
</dbReference>
<comment type="function">
    <text evidence="1">Involved in the biogenesis of the 60S ribosomal subunit.</text>
</comment>
<comment type="similarity">
    <text evidence="3">Belongs to the NOP16 family.</text>
</comment>
<feature type="compositionally biased region" description="Basic residues" evidence="6">
    <location>
        <begin position="1"/>
        <end position="12"/>
    </location>
</feature>
<dbReference type="Pfam" id="PF09420">
    <property type="entry name" value="Nop16"/>
    <property type="match status" value="1"/>
</dbReference>
<dbReference type="PANTHER" id="PTHR13243:SF1">
    <property type="entry name" value="NUCLEOLAR PROTEIN 16"/>
    <property type="match status" value="1"/>
</dbReference>
<sequence>MAKPRQRSKQKSGKYTPTRTTFHKTYKKTTLRNVPDELARQWDKTKTLRENYANLGLASNMKIHAVGGVEKELPSKVRAKESEESVDGGEKGTPETMHMGQIIRDDAGNVLEIRMPDTNQGSSKGKSKEEATPWGTPLDATTMETPSVPLTFDDEHNSGKKSADTDAVRLLESKAETARPVGRNTSNDEMKWLINIVKKHGRDLDEACKDLKLNVWQKTKGELSRAVKRAGGFEAVESLAKQ</sequence>
<feature type="region of interest" description="Disordered" evidence="6">
    <location>
        <begin position="115"/>
        <end position="166"/>
    </location>
</feature>
<name>A0A4T0KQC8_WALIC</name>
<evidence type="ECO:0000313" key="8">
    <source>
        <dbReference type="Proteomes" id="UP000306954"/>
    </source>
</evidence>
<dbReference type="OMA" id="MQQTEAD"/>
<dbReference type="EMBL" id="SPOF01000032">
    <property type="protein sequence ID" value="TIB10283.1"/>
    <property type="molecule type" value="Genomic_DNA"/>
</dbReference>
<comment type="subcellular location">
    <subcellularLocation>
        <location evidence="2">Nucleus</location>
        <location evidence="2">Nucleolus</location>
    </subcellularLocation>
</comment>
<gene>
    <name evidence="7" type="ORF">E3P90_02924</name>
</gene>
<evidence type="ECO:0000313" key="7">
    <source>
        <dbReference type="EMBL" id="TIB10283.1"/>
    </source>
</evidence>
<feature type="region of interest" description="Disordered" evidence="6">
    <location>
        <begin position="73"/>
        <end position="96"/>
    </location>
</feature>
<feature type="region of interest" description="Disordered" evidence="6">
    <location>
        <begin position="1"/>
        <end position="20"/>
    </location>
</feature>
<comment type="caution">
    <text evidence="7">The sequence shown here is derived from an EMBL/GenBank/DDBJ whole genome shotgun (WGS) entry which is preliminary data.</text>
</comment>
<evidence type="ECO:0000256" key="4">
    <source>
        <dbReference type="ARBA" id="ARBA00015522"/>
    </source>
</evidence>
<accession>A0A4T0KQC8</accession>
<protein>
    <recommendedName>
        <fullName evidence="4">Nucleolar protein 16</fullName>
    </recommendedName>
</protein>